<keyword evidence="2" id="KW-1185">Reference proteome</keyword>
<dbReference type="Proteomes" id="UP000002785">
    <property type="component" value="Chromosome"/>
</dbReference>
<accession>B5HYX3</accession>
<sequence length="43" mass="4650">MMPVRAAYDGSVHELAVWGHWTNDDQHIGAGSVVCLATHGRGF</sequence>
<reference evidence="1" key="1">
    <citation type="submission" date="2009-10" db="EMBL/GenBank/DDBJ databases">
        <title>The genome sequence of Streptomyces sviceus strain ATCC 29083.</title>
        <authorList>
            <consortium name="The Broad Institute Genome Sequencing Platform"/>
            <consortium name="Broad Institute Microbial Sequencing Center"/>
            <person name="Fischbach M."/>
            <person name="Godfrey P."/>
            <person name="Ward D."/>
            <person name="Young S."/>
            <person name="Zeng Q."/>
            <person name="Koehrsen M."/>
            <person name="Alvarado L."/>
            <person name="Berlin A.M."/>
            <person name="Bochicchio J."/>
            <person name="Borenstein D."/>
            <person name="Chapman S.B."/>
            <person name="Chen Z."/>
            <person name="Engels R."/>
            <person name="Freedman E."/>
            <person name="Gellesch M."/>
            <person name="Goldberg J."/>
            <person name="Griggs A."/>
            <person name="Gujja S."/>
            <person name="Heilman E.R."/>
            <person name="Heiman D.I."/>
            <person name="Hepburn T.A."/>
            <person name="Howarth C."/>
            <person name="Jen D."/>
            <person name="Larson L."/>
            <person name="Lewis B."/>
            <person name="Mehta T."/>
            <person name="Park D."/>
            <person name="Pearson M."/>
            <person name="Richards J."/>
            <person name="Roberts A."/>
            <person name="Saif S."/>
            <person name="Shea T.D."/>
            <person name="Shenoy N."/>
            <person name="Sisk P."/>
            <person name="Stolte C."/>
            <person name="Sykes S.N."/>
            <person name="Thomson T."/>
            <person name="Walk T."/>
            <person name="White J."/>
            <person name="Yandava C."/>
            <person name="Straight P."/>
            <person name="Clardy J."/>
            <person name="Hung D."/>
            <person name="Kolter R."/>
            <person name="Mekalanos J."/>
            <person name="Walker S."/>
            <person name="Walsh C.T."/>
            <person name="Wieland-Brown L.C."/>
            <person name="Haas B."/>
            <person name="Nusbaum C."/>
            <person name="Birren B."/>
        </authorList>
    </citation>
    <scope>NUCLEOTIDE SEQUENCE [LARGE SCALE GENOMIC DNA]</scope>
    <source>
        <strain evidence="1">ATCC 29083</strain>
    </source>
</reference>
<name>B5HYX3_STRX2</name>
<dbReference type="HOGENOM" id="CLU_3240463_0_0_11"/>
<proteinExistence type="predicted"/>
<organism evidence="1 2">
    <name type="scientific">Streptomyces sviceus (strain ATCC 29083 / DSM 924 / JCM 4929 / NBRC 13980 / NCIMB 11184 / NRRL 5439 / UC 5370)</name>
    <dbReference type="NCBI Taxonomy" id="463191"/>
    <lineage>
        <taxon>Bacteria</taxon>
        <taxon>Bacillati</taxon>
        <taxon>Actinomycetota</taxon>
        <taxon>Actinomycetes</taxon>
        <taxon>Kitasatosporales</taxon>
        <taxon>Streptomycetaceae</taxon>
        <taxon>Streptomyces</taxon>
    </lineage>
</organism>
<dbReference type="AlphaFoldDB" id="B5HYX3"/>
<protein>
    <submittedName>
        <fullName evidence="1">Uncharacterized protein</fullName>
    </submittedName>
</protein>
<evidence type="ECO:0000313" key="2">
    <source>
        <dbReference type="Proteomes" id="UP000002785"/>
    </source>
</evidence>
<dbReference type="EMBL" id="CM000951">
    <property type="protein sequence ID" value="EDY58028.2"/>
    <property type="molecule type" value="Genomic_DNA"/>
</dbReference>
<evidence type="ECO:0000313" key="1">
    <source>
        <dbReference type="EMBL" id="EDY58028.2"/>
    </source>
</evidence>
<gene>
    <name evidence="1" type="ORF">SSEG_04608</name>
</gene>